<gene>
    <name evidence="9" type="ORF">LWC34_08755</name>
</gene>
<protein>
    <submittedName>
        <fullName evidence="9">Cation:proton antiporter</fullName>
    </submittedName>
</protein>
<evidence type="ECO:0000256" key="6">
    <source>
        <dbReference type="ARBA" id="ARBA00023136"/>
    </source>
</evidence>
<feature type="transmembrane region" description="Helical" evidence="7">
    <location>
        <begin position="150"/>
        <end position="173"/>
    </location>
</feature>
<feature type="transmembrane region" description="Helical" evidence="7">
    <location>
        <begin position="179"/>
        <end position="202"/>
    </location>
</feature>
<feature type="transmembrane region" description="Helical" evidence="7">
    <location>
        <begin position="290"/>
        <end position="313"/>
    </location>
</feature>
<reference evidence="9 10" key="1">
    <citation type="submission" date="2021-12" db="EMBL/GenBank/DDBJ databases">
        <title>Genome sequence of Kibdelosporangium philippinense ATCC 49844.</title>
        <authorList>
            <person name="Fedorov E.A."/>
            <person name="Omeragic M."/>
            <person name="Shalygina K.F."/>
            <person name="Maclea K.S."/>
        </authorList>
    </citation>
    <scope>NUCLEOTIDE SEQUENCE [LARGE SCALE GENOMIC DNA]</scope>
    <source>
        <strain evidence="9 10">ATCC 49844</strain>
    </source>
</reference>
<evidence type="ECO:0000256" key="4">
    <source>
        <dbReference type="ARBA" id="ARBA00022692"/>
    </source>
</evidence>
<feature type="transmembrane region" description="Helical" evidence="7">
    <location>
        <begin position="119"/>
        <end position="138"/>
    </location>
</feature>
<feature type="transmembrane region" description="Helical" evidence="7">
    <location>
        <begin position="90"/>
        <end position="113"/>
    </location>
</feature>
<keyword evidence="10" id="KW-1185">Reference proteome</keyword>
<dbReference type="EMBL" id="JAJVCN010000001">
    <property type="protein sequence ID" value="MCE7002921.1"/>
    <property type="molecule type" value="Genomic_DNA"/>
</dbReference>
<evidence type="ECO:0000256" key="7">
    <source>
        <dbReference type="SAM" id="Phobius"/>
    </source>
</evidence>
<evidence type="ECO:0000256" key="2">
    <source>
        <dbReference type="ARBA" id="ARBA00005551"/>
    </source>
</evidence>
<feature type="transmembrane region" description="Helical" evidence="7">
    <location>
        <begin position="214"/>
        <end position="232"/>
    </location>
</feature>
<dbReference type="RefSeq" id="WP_233724496.1">
    <property type="nucleotide sequence ID" value="NZ_JAJVCN010000001.1"/>
</dbReference>
<feature type="transmembrane region" description="Helical" evidence="7">
    <location>
        <begin position="354"/>
        <end position="376"/>
    </location>
</feature>
<comment type="subcellular location">
    <subcellularLocation>
        <location evidence="1">Membrane</location>
        <topology evidence="1">Multi-pass membrane protein</topology>
    </subcellularLocation>
</comment>
<evidence type="ECO:0000256" key="5">
    <source>
        <dbReference type="ARBA" id="ARBA00022989"/>
    </source>
</evidence>
<dbReference type="Gene3D" id="1.20.1530.20">
    <property type="match status" value="1"/>
</dbReference>
<dbReference type="PANTHER" id="PTHR42751">
    <property type="entry name" value="SODIUM/HYDROGEN EXCHANGER FAMILY/TRKA DOMAIN PROTEIN"/>
    <property type="match status" value="1"/>
</dbReference>
<comment type="similarity">
    <text evidence="2">Belongs to the monovalent cation:proton antiporter 2 (CPA2) transporter (TC 2.A.37) family.</text>
</comment>
<evidence type="ECO:0000256" key="3">
    <source>
        <dbReference type="ARBA" id="ARBA00022448"/>
    </source>
</evidence>
<evidence type="ECO:0000256" key="1">
    <source>
        <dbReference type="ARBA" id="ARBA00004141"/>
    </source>
</evidence>
<evidence type="ECO:0000313" key="10">
    <source>
        <dbReference type="Proteomes" id="UP001521150"/>
    </source>
</evidence>
<dbReference type="InterPro" id="IPR006153">
    <property type="entry name" value="Cation/H_exchanger_TM"/>
</dbReference>
<dbReference type="InterPro" id="IPR038770">
    <property type="entry name" value="Na+/solute_symporter_sf"/>
</dbReference>
<dbReference type="Proteomes" id="UP001521150">
    <property type="component" value="Unassembled WGS sequence"/>
</dbReference>
<evidence type="ECO:0000259" key="8">
    <source>
        <dbReference type="Pfam" id="PF00999"/>
    </source>
</evidence>
<accession>A0ABS8Z8C8</accession>
<keyword evidence="6 7" id="KW-0472">Membrane</keyword>
<proteinExistence type="inferred from homology"/>
<sequence>MHDTAISLIELGAVFFGLGLLGRIAWKIGISPIPLYLIGGLAFGAGGLVPLHGIEEFASLGAEIGVILLLLLLGLEYSADELVTGMRRSWLAGVLDIVLNATPGALVALWLGWGPVGAIAMAGVTYISSSGIVAKVLGDLGRLGNRETPVVLSILVFEDLAMAVYLPILTALLAGATLAGGLTAVGISLIVITIVLIVALKFGRYVSMLVDSQLPEVFLLRVLGAALLVAGVASQLQVSAAVGAFLLGIAISGSTAENATKLLEPLRDLFAAMFFVVFGLNTNPTTIPPVLGYAVLLAFVTAATKVATGWFAAKQQGIGRLGRARAGAALVARGEFSIVIAGLAVTAGAVDEQLAALATAYVLLMAVLGPVAARVVEPVARGMQRKLRPRPA</sequence>
<feature type="transmembrane region" description="Helical" evidence="7">
    <location>
        <begin position="57"/>
        <end position="78"/>
    </location>
</feature>
<organism evidence="9 10">
    <name type="scientific">Kibdelosporangium philippinense</name>
    <dbReference type="NCBI Taxonomy" id="211113"/>
    <lineage>
        <taxon>Bacteria</taxon>
        <taxon>Bacillati</taxon>
        <taxon>Actinomycetota</taxon>
        <taxon>Actinomycetes</taxon>
        <taxon>Pseudonocardiales</taxon>
        <taxon>Pseudonocardiaceae</taxon>
        <taxon>Kibdelosporangium</taxon>
    </lineage>
</organism>
<comment type="caution">
    <text evidence="9">The sequence shown here is derived from an EMBL/GenBank/DDBJ whole genome shotgun (WGS) entry which is preliminary data.</text>
</comment>
<feature type="transmembrane region" description="Helical" evidence="7">
    <location>
        <begin position="6"/>
        <end position="26"/>
    </location>
</feature>
<feature type="transmembrane region" description="Helical" evidence="7">
    <location>
        <begin position="33"/>
        <end position="51"/>
    </location>
</feature>
<keyword evidence="5 7" id="KW-1133">Transmembrane helix</keyword>
<feature type="domain" description="Cation/H+ exchanger transmembrane" evidence="8">
    <location>
        <begin position="22"/>
        <end position="371"/>
    </location>
</feature>
<name>A0ABS8Z8C8_9PSEU</name>
<dbReference type="PANTHER" id="PTHR42751:SF6">
    <property type="entry name" value="CONSERVED INTEGRAL MEMBRANE TRANSPORT PROTEIN-RELATED"/>
    <property type="match status" value="1"/>
</dbReference>
<evidence type="ECO:0000313" key="9">
    <source>
        <dbReference type="EMBL" id="MCE7002921.1"/>
    </source>
</evidence>
<dbReference type="Pfam" id="PF00999">
    <property type="entry name" value="Na_H_Exchanger"/>
    <property type="match status" value="1"/>
</dbReference>
<keyword evidence="3" id="KW-0813">Transport</keyword>
<feature type="transmembrane region" description="Helical" evidence="7">
    <location>
        <begin position="325"/>
        <end position="348"/>
    </location>
</feature>
<keyword evidence="4 7" id="KW-0812">Transmembrane</keyword>